<evidence type="ECO:0000256" key="4">
    <source>
        <dbReference type="ARBA" id="ARBA00023004"/>
    </source>
</evidence>
<evidence type="ECO:0000256" key="3">
    <source>
        <dbReference type="ARBA" id="ARBA00022723"/>
    </source>
</evidence>
<evidence type="ECO:0000313" key="8">
    <source>
        <dbReference type="Proteomes" id="UP000469559"/>
    </source>
</evidence>
<protein>
    <submittedName>
        <fullName evidence="7">Cyrochrome P450 monooxygenase</fullName>
    </submittedName>
</protein>
<dbReference type="PROSITE" id="PS00086">
    <property type="entry name" value="CYTOCHROME_P450"/>
    <property type="match status" value="1"/>
</dbReference>
<dbReference type="Pfam" id="PF00067">
    <property type="entry name" value="p450"/>
    <property type="match status" value="1"/>
</dbReference>
<dbReference type="PRINTS" id="PR00463">
    <property type="entry name" value="EP450I"/>
</dbReference>
<comment type="cofactor">
    <cofactor evidence="1 5">
        <name>heme</name>
        <dbReference type="ChEBI" id="CHEBI:30413"/>
    </cofactor>
</comment>
<organism evidence="7 8">
    <name type="scientific">Lachnellula arida</name>
    <dbReference type="NCBI Taxonomy" id="1316785"/>
    <lineage>
        <taxon>Eukaryota</taxon>
        <taxon>Fungi</taxon>
        <taxon>Dikarya</taxon>
        <taxon>Ascomycota</taxon>
        <taxon>Pezizomycotina</taxon>
        <taxon>Leotiomycetes</taxon>
        <taxon>Helotiales</taxon>
        <taxon>Lachnaceae</taxon>
        <taxon>Lachnellula</taxon>
    </lineage>
</organism>
<keyword evidence="6" id="KW-0560">Oxidoreductase</keyword>
<dbReference type="EMBL" id="QGMF01000468">
    <property type="protein sequence ID" value="TVY15656.1"/>
    <property type="molecule type" value="Genomic_DNA"/>
</dbReference>
<gene>
    <name evidence="7" type="ORF">LARI1_G006293</name>
</gene>
<accession>A0A8T9B869</accession>
<dbReference type="PANTHER" id="PTHR24305:SF166">
    <property type="entry name" value="CYTOCHROME P450 12A4, MITOCHONDRIAL-RELATED"/>
    <property type="match status" value="1"/>
</dbReference>
<dbReference type="GO" id="GO:0016705">
    <property type="term" value="F:oxidoreductase activity, acting on paired donors, with incorporation or reduction of molecular oxygen"/>
    <property type="evidence" value="ECO:0007669"/>
    <property type="project" value="InterPro"/>
</dbReference>
<keyword evidence="6 7" id="KW-0503">Monooxygenase</keyword>
<feature type="binding site" description="axial binding residue" evidence="5">
    <location>
        <position position="48"/>
    </location>
    <ligand>
        <name>heme</name>
        <dbReference type="ChEBI" id="CHEBI:30413"/>
    </ligand>
    <ligandPart>
        <name>Fe</name>
        <dbReference type="ChEBI" id="CHEBI:18248"/>
    </ligandPart>
</feature>
<evidence type="ECO:0000256" key="1">
    <source>
        <dbReference type="ARBA" id="ARBA00001971"/>
    </source>
</evidence>
<keyword evidence="4 5" id="KW-0408">Iron</keyword>
<dbReference type="InterPro" id="IPR017972">
    <property type="entry name" value="Cyt_P450_CS"/>
</dbReference>
<dbReference type="Gene3D" id="1.10.630.10">
    <property type="entry name" value="Cytochrome P450"/>
    <property type="match status" value="1"/>
</dbReference>
<reference evidence="7 8" key="1">
    <citation type="submission" date="2018-05" db="EMBL/GenBank/DDBJ databases">
        <title>Whole genome sequencing for identification of molecular markers to develop diagnostic detection tools for the regulated plant pathogen Lachnellula willkommii.</title>
        <authorList>
            <person name="Giroux E."/>
            <person name="Bilodeau G."/>
        </authorList>
    </citation>
    <scope>NUCLEOTIDE SEQUENCE [LARGE SCALE GENOMIC DNA]</scope>
    <source>
        <strain evidence="7 8">CBS 203.66</strain>
    </source>
</reference>
<proteinExistence type="inferred from homology"/>
<keyword evidence="8" id="KW-1185">Reference proteome</keyword>
<name>A0A8T9B869_9HELO</name>
<dbReference type="PANTHER" id="PTHR24305">
    <property type="entry name" value="CYTOCHROME P450"/>
    <property type="match status" value="1"/>
</dbReference>
<evidence type="ECO:0000313" key="7">
    <source>
        <dbReference type="EMBL" id="TVY15656.1"/>
    </source>
</evidence>
<dbReference type="OrthoDB" id="3945418at2759"/>
<evidence type="ECO:0000256" key="2">
    <source>
        <dbReference type="ARBA" id="ARBA00010617"/>
    </source>
</evidence>
<dbReference type="GO" id="GO:0020037">
    <property type="term" value="F:heme binding"/>
    <property type="evidence" value="ECO:0007669"/>
    <property type="project" value="InterPro"/>
</dbReference>
<comment type="similarity">
    <text evidence="2 6">Belongs to the cytochrome P450 family.</text>
</comment>
<dbReference type="GO" id="GO:0004497">
    <property type="term" value="F:monooxygenase activity"/>
    <property type="evidence" value="ECO:0007669"/>
    <property type="project" value="UniProtKB-KW"/>
</dbReference>
<dbReference type="GO" id="GO:0005506">
    <property type="term" value="F:iron ion binding"/>
    <property type="evidence" value="ECO:0007669"/>
    <property type="project" value="InterPro"/>
</dbReference>
<keyword evidence="3 5" id="KW-0479">Metal-binding</keyword>
<dbReference type="AlphaFoldDB" id="A0A8T9B869"/>
<dbReference type="Proteomes" id="UP000469559">
    <property type="component" value="Unassembled WGS sequence"/>
</dbReference>
<evidence type="ECO:0000256" key="6">
    <source>
        <dbReference type="RuleBase" id="RU000461"/>
    </source>
</evidence>
<evidence type="ECO:0000256" key="5">
    <source>
        <dbReference type="PIRSR" id="PIRSR602401-1"/>
    </source>
</evidence>
<dbReference type="InterPro" id="IPR001128">
    <property type="entry name" value="Cyt_P450"/>
</dbReference>
<dbReference type="InterPro" id="IPR002401">
    <property type="entry name" value="Cyt_P450_E_grp-I"/>
</dbReference>
<dbReference type="InterPro" id="IPR036396">
    <property type="entry name" value="Cyt_P450_sf"/>
</dbReference>
<sequence>MTAFIMHHNERIFPDSWSFVPERWAERDGGMQGLERYMVSFSKGSRQCVGLSLAKAEISITLATLFHRYRDMELFDTSFERDVRLTNDMFLPQPSKESRGIRVVFK</sequence>
<dbReference type="SUPFAM" id="SSF48264">
    <property type="entry name" value="Cytochrome P450"/>
    <property type="match status" value="1"/>
</dbReference>
<keyword evidence="5 6" id="KW-0349">Heme</keyword>
<dbReference type="InterPro" id="IPR050121">
    <property type="entry name" value="Cytochrome_P450_monoxygenase"/>
</dbReference>
<comment type="caution">
    <text evidence="7">The sequence shown here is derived from an EMBL/GenBank/DDBJ whole genome shotgun (WGS) entry which is preliminary data.</text>
</comment>